<reference evidence="1 2" key="1">
    <citation type="journal article" date="2018" name="Nat. Biotechnol.">
        <title>A standardized bacterial taxonomy based on genome phylogeny substantially revises the tree of life.</title>
        <authorList>
            <person name="Parks D.H."/>
            <person name="Chuvochina M."/>
            <person name="Waite D.W."/>
            <person name="Rinke C."/>
            <person name="Skarshewski A."/>
            <person name="Chaumeil P.A."/>
            <person name="Hugenholtz P."/>
        </authorList>
    </citation>
    <scope>NUCLEOTIDE SEQUENCE [LARGE SCALE GENOMIC DNA]</scope>
    <source>
        <strain evidence="1">UBA9169</strain>
    </source>
</reference>
<organism evidence="1 2">
    <name type="scientific">Roseovarius nubinhibens</name>
    <dbReference type="NCBI Taxonomy" id="314263"/>
    <lineage>
        <taxon>Bacteria</taxon>
        <taxon>Pseudomonadati</taxon>
        <taxon>Pseudomonadota</taxon>
        <taxon>Alphaproteobacteria</taxon>
        <taxon>Rhodobacterales</taxon>
        <taxon>Roseobacteraceae</taxon>
        <taxon>Roseovarius</taxon>
    </lineage>
</organism>
<dbReference type="AlphaFoldDB" id="A0A348W765"/>
<dbReference type="EMBL" id="DMVW01000012">
    <property type="protein sequence ID" value="HAR50377.1"/>
    <property type="molecule type" value="Genomic_DNA"/>
</dbReference>
<gene>
    <name evidence="1" type="ORF">DCS45_00690</name>
</gene>
<sequence>MTEQSNAKSIHMASAAPRLIRGAAAQPVSIRSLLEWAFAREKAQLEFEGDVMRASGYGYVSSTAAIIQHEQLGCRVDGGGRSDPHPDADVVAAAVAALPEARGGHRMAVWVAELARAGRVPDCMVDARPVVRPVETHVNRWGEMAKTADAAALGPLGWPAQARRNRKGVVVQDAVLFCPVRITPTVDQIARARRAYLDWRGALMELRDSFTAYGGLTAWRVTDELPPLRPWIKNS</sequence>
<evidence type="ECO:0000313" key="2">
    <source>
        <dbReference type="Proteomes" id="UP000264719"/>
    </source>
</evidence>
<comment type="caution">
    <text evidence="1">The sequence shown here is derived from an EMBL/GenBank/DDBJ whole genome shotgun (WGS) entry which is preliminary data.</text>
</comment>
<protein>
    <submittedName>
        <fullName evidence="1">Uncharacterized protein</fullName>
    </submittedName>
</protein>
<accession>A0A348W765</accession>
<dbReference type="RefSeq" id="WP_339853389.1">
    <property type="nucleotide sequence ID" value="NZ_CAXAXR010000005.1"/>
</dbReference>
<name>A0A348W765_9RHOB</name>
<evidence type="ECO:0000313" key="1">
    <source>
        <dbReference type="EMBL" id="HAR50377.1"/>
    </source>
</evidence>
<dbReference type="Proteomes" id="UP000264719">
    <property type="component" value="Unassembled WGS sequence"/>
</dbReference>
<proteinExistence type="predicted"/>